<accession>A0A640UKP5</accession>
<protein>
    <submittedName>
        <fullName evidence="1">Uncharacterized protein</fullName>
    </submittedName>
</protein>
<evidence type="ECO:0000313" key="1">
    <source>
        <dbReference type="EMBL" id="GFE36668.1"/>
    </source>
</evidence>
<name>A0A640UKP5_9ACTN</name>
<gene>
    <name evidence="1" type="ORF">Stube_13410</name>
</gene>
<reference evidence="1 2" key="1">
    <citation type="submission" date="2019-12" db="EMBL/GenBank/DDBJ databases">
        <title>Whole genome shotgun sequence of Streptomyces tubercidicus NBRC 13090.</title>
        <authorList>
            <person name="Ichikawa N."/>
            <person name="Kimura A."/>
            <person name="Kitahashi Y."/>
            <person name="Komaki H."/>
            <person name="Tamura T."/>
        </authorList>
    </citation>
    <scope>NUCLEOTIDE SEQUENCE [LARGE SCALE GENOMIC DNA]</scope>
    <source>
        <strain evidence="1 2">NBRC 13090</strain>
    </source>
</reference>
<proteinExistence type="predicted"/>
<keyword evidence="2" id="KW-1185">Reference proteome</keyword>
<dbReference type="EMBL" id="BLIR01000001">
    <property type="protein sequence ID" value="GFE36668.1"/>
    <property type="molecule type" value="Genomic_DNA"/>
</dbReference>
<evidence type="ECO:0000313" key="2">
    <source>
        <dbReference type="Proteomes" id="UP000431826"/>
    </source>
</evidence>
<dbReference type="AlphaFoldDB" id="A0A640UKP5"/>
<comment type="caution">
    <text evidence="1">The sequence shown here is derived from an EMBL/GenBank/DDBJ whole genome shotgun (WGS) entry which is preliminary data.</text>
</comment>
<dbReference type="Proteomes" id="UP000431826">
    <property type="component" value="Unassembled WGS sequence"/>
</dbReference>
<organism evidence="1 2">
    <name type="scientific">Streptomyces tubercidicus</name>
    <dbReference type="NCBI Taxonomy" id="47759"/>
    <lineage>
        <taxon>Bacteria</taxon>
        <taxon>Bacillati</taxon>
        <taxon>Actinomycetota</taxon>
        <taxon>Actinomycetes</taxon>
        <taxon>Kitasatosporales</taxon>
        <taxon>Streptomycetaceae</taxon>
        <taxon>Streptomyces</taxon>
    </lineage>
</organism>
<sequence length="144" mass="14940">MGGHVFWKCHGRVPGLVGQLMTDASDALADALRRDAAALLQQYRSGAWVPCAEERDLARMQWNAHSLRANLREILAAVRAGRLVDVLDPAVAVAEQAGAATADGTLLQLRRLVDALTAPLNVVGEGSTGVESGTGEAAAAGADS</sequence>